<dbReference type="AlphaFoldDB" id="A0A426Y8F1"/>
<evidence type="ECO:0000313" key="2">
    <source>
        <dbReference type="EMBL" id="RRT47976.1"/>
    </source>
</evidence>
<proteinExistence type="predicted"/>
<sequence length="123" mass="13894">MVENQQILGTKGKKVRTFGAPELDDGVDEALVEVGRPSEPRLRVRREYQAGAVCRARRCWRRLWERAAANDSGTLRGPSVKREWGPRRQKEHRGSHRAGILTRSRFARSGSNRVHGARASPNP</sequence>
<reference evidence="2 3" key="1">
    <citation type="journal article" date="2014" name="Agronomy (Basel)">
        <title>A Draft Genome Sequence for Ensete ventricosum, the Drought-Tolerant Tree Against Hunger.</title>
        <authorList>
            <person name="Harrison J."/>
            <person name="Moore K.A."/>
            <person name="Paszkiewicz K."/>
            <person name="Jones T."/>
            <person name="Grant M."/>
            <person name="Ambacheew D."/>
            <person name="Muzemil S."/>
            <person name="Studholme D.J."/>
        </authorList>
    </citation>
    <scope>NUCLEOTIDE SEQUENCE [LARGE SCALE GENOMIC DNA]</scope>
</reference>
<evidence type="ECO:0000313" key="3">
    <source>
        <dbReference type="Proteomes" id="UP000287651"/>
    </source>
</evidence>
<comment type="caution">
    <text evidence="2">The sequence shown here is derived from an EMBL/GenBank/DDBJ whole genome shotgun (WGS) entry which is preliminary data.</text>
</comment>
<dbReference type="Proteomes" id="UP000287651">
    <property type="component" value="Unassembled WGS sequence"/>
</dbReference>
<accession>A0A426Y8F1</accession>
<evidence type="ECO:0000256" key="1">
    <source>
        <dbReference type="SAM" id="MobiDB-lite"/>
    </source>
</evidence>
<protein>
    <submittedName>
        <fullName evidence="2">Uncharacterized protein</fullName>
    </submittedName>
</protein>
<name>A0A426Y8F1_ENSVE</name>
<gene>
    <name evidence="2" type="ORF">B296_00052812</name>
</gene>
<dbReference type="EMBL" id="AMZH03014240">
    <property type="protein sequence ID" value="RRT47976.1"/>
    <property type="molecule type" value="Genomic_DNA"/>
</dbReference>
<feature type="region of interest" description="Disordered" evidence="1">
    <location>
        <begin position="72"/>
        <end position="123"/>
    </location>
</feature>
<organism evidence="2 3">
    <name type="scientific">Ensete ventricosum</name>
    <name type="common">Abyssinian banana</name>
    <name type="synonym">Musa ensete</name>
    <dbReference type="NCBI Taxonomy" id="4639"/>
    <lineage>
        <taxon>Eukaryota</taxon>
        <taxon>Viridiplantae</taxon>
        <taxon>Streptophyta</taxon>
        <taxon>Embryophyta</taxon>
        <taxon>Tracheophyta</taxon>
        <taxon>Spermatophyta</taxon>
        <taxon>Magnoliopsida</taxon>
        <taxon>Liliopsida</taxon>
        <taxon>Zingiberales</taxon>
        <taxon>Musaceae</taxon>
        <taxon>Ensete</taxon>
    </lineage>
</organism>